<sequence>MVTEKPQKNPRKYECTDCNYDTSNKKDYSRHLMTAKHTMVQNGIEKTPSKPHYICALCKKNFRYSSGLSRHTKTCKSTVIPIVQPVQRHVKLKSTHADVDSLMDLLKQNQDFKELLIEQQTENKLFKELIIEQQFENQKLQSKLIEAVKDTGNTYNNNSTTNNNQKFNLNFFLNTTCKDAMNMTEFIENIRVDFKDIENIGKNGYVTGMTDMILSRIKELDVTKRPLHCTDLKRETMYIKDNDEWSKDTPDNTKLHQMIDYVAKRNYAKIPLWRDNHPECQQWDHPQYEFCVSMMRNILGDVGTEQIRLDNKVIKNLSRHVLVEKQG</sequence>
<proteinExistence type="predicted"/>
<protein>
    <recommendedName>
        <fullName evidence="1">C2H2-type domain-containing protein</fullName>
    </recommendedName>
</protein>
<accession>A0A6C0IN24</accession>
<dbReference type="Gene3D" id="3.30.160.60">
    <property type="entry name" value="Classic Zinc Finger"/>
    <property type="match status" value="1"/>
</dbReference>
<dbReference type="AlphaFoldDB" id="A0A6C0IN24"/>
<evidence type="ECO:0000313" key="2">
    <source>
        <dbReference type="EMBL" id="QHT94594.1"/>
    </source>
</evidence>
<feature type="domain" description="C2H2-type" evidence="1">
    <location>
        <begin position="53"/>
        <end position="81"/>
    </location>
</feature>
<reference evidence="2" key="1">
    <citation type="journal article" date="2020" name="Nature">
        <title>Giant virus diversity and host interactions through global metagenomics.</title>
        <authorList>
            <person name="Schulz F."/>
            <person name="Roux S."/>
            <person name="Paez-Espino D."/>
            <person name="Jungbluth S."/>
            <person name="Walsh D.A."/>
            <person name="Denef V.J."/>
            <person name="McMahon K.D."/>
            <person name="Konstantinidis K.T."/>
            <person name="Eloe-Fadrosh E.A."/>
            <person name="Kyrpides N.C."/>
            <person name="Woyke T."/>
        </authorList>
    </citation>
    <scope>NUCLEOTIDE SEQUENCE</scope>
    <source>
        <strain evidence="2">GVMAG-M-3300024261-26</strain>
    </source>
</reference>
<evidence type="ECO:0000259" key="1">
    <source>
        <dbReference type="PROSITE" id="PS50157"/>
    </source>
</evidence>
<dbReference type="SMART" id="SM00355">
    <property type="entry name" value="ZnF_C2H2"/>
    <property type="match status" value="2"/>
</dbReference>
<dbReference type="SUPFAM" id="SSF57667">
    <property type="entry name" value="beta-beta-alpha zinc fingers"/>
    <property type="match status" value="1"/>
</dbReference>
<dbReference type="EMBL" id="MN740228">
    <property type="protein sequence ID" value="QHT94594.1"/>
    <property type="molecule type" value="Genomic_DNA"/>
</dbReference>
<organism evidence="2">
    <name type="scientific">viral metagenome</name>
    <dbReference type="NCBI Taxonomy" id="1070528"/>
    <lineage>
        <taxon>unclassified sequences</taxon>
        <taxon>metagenomes</taxon>
        <taxon>organismal metagenomes</taxon>
    </lineage>
</organism>
<dbReference type="PROSITE" id="PS50157">
    <property type="entry name" value="ZINC_FINGER_C2H2_2"/>
    <property type="match status" value="1"/>
</dbReference>
<dbReference type="Pfam" id="PF00096">
    <property type="entry name" value="zf-C2H2"/>
    <property type="match status" value="1"/>
</dbReference>
<name>A0A6C0IN24_9ZZZZ</name>
<dbReference type="InterPro" id="IPR013087">
    <property type="entry name" value="Znf_C2H2_type"/>
</dbReference>
<dbReference type="InterPro" id="IPR036236">
    <property type="entry name" value="Znf_C2H2_sf"/>
</dbReference>